<dbReference type="Pfam" id="PF01565">
    <property type="entry name" value="FAD_binding_4"/>
    <property type="match status" value="1"/>
</dbReference>
<feature type="domain" description="FAD-binding PCMH-type" evidence="6">
    <location>
        <begin position="37"/>
        <end position="216"/>
    </location>
</feature>
<comment type="cofactor">
    <cofactor evidence="1">
        <name>FAD</name>
        <dbReference type="ChEBI" id="CHEBI:57692"/>
    </cofactor>
</comment>
<dbReference type="Gene3D" id="3.30.43.10">
    <property type="entry name" value="Uridine Diphospho-n-acetylenolpyruvylglucosamine Reductase, domain 2"/>
    <property type="match status" value="1"/>
</dbReference>
<dbReference type="RefSeq" id="WP_187246962.1">
    <property type="nucleotide sequence ID" value="NZ_BAAAOK010000004.1"/>
</dbReference>
<evidence type="ECO:0000313" key="7">
    <source>
        <dbReference type="EMBL" id="MBC6469914.1"/>
    </source>
</evidence>
<comment type="caution">
    <text evidence="7">The sequence shown here is derived from an EMBL/GenBank/DDBJ whole genome shotgun (WGS) entry which is preliminary data.</text>
</comment>
<protein>
    <submittedName>
        <fullName evidence="7">FAD-binding oxidoreductase</fullName>
    </submittedName>
</protein>
<keyword evidence="3" id="KW-0285">Flavoprotein</keyword>
<dbReference type="PROSITE" id="PS51387">
    <property type="entry name" value="FAD_PCMH"/>
    <property type="match status" value="1"/>
</dbReference>
<gene>
    <name evidence="7" type="ORF">HKK74_31135</name>
</gene>
<dbReference type="InterPro" id="IPR051264">
    <property type="entry name" value="FAD-oxidored/transferase_4"/>
</dbReference>
<dbReference type="Proteomes" id="UP000805614">
    <property type="component" value="Unassembled WGS sequence"/>
</dbReference>
<organism evidence="7 8">
    <name type="scientific">Actinomadura alba</name>
    <dbReference type="NCBI Taxonomy" id="406431"/>
    <lineage>
        <taxon>Bacteria</taxon>
        <taxon>Bacillati</taxon>
        <taxon>Actinomycetota</taxon>
        <taxon>Actinomycetes</taxon>
        <taxon>Streptosporangiales</taxon>
        <taxon>Thermomonosporaceae</taxon>
        <taxon>Actinomadura</taxon>
    </lineage>
</organism>
<evidence type="ECO:0000256" key="3">
    <source>
        <dbReference type="ARBA" id="ARBA00022630"/>
    </source>
</evidence>
<dbReference type="InterPro" id="IPR016169">
    <property type="entry name" value="FAD-bd_PCMH_sub2"/>
</dbReference>
<accession>A0ABR7LYQ4</accession>
<dbReference type="Gene3D" id="3.30.70.2740">
    <property type="match status" value="1"/>
</dbReference>
<keyword evidence="8" id="KW-1185">Reference proteome</keyword>
<evidence type="ECO:0000256" key="2">
    <source>
        <dbReference type="ARBA" id="ARBA00008000"/>
    </source>
</evidence>
<dbReference type="EMBL" id="JABVEC010000033">
    <property type="protein sequence ID" value="MBC6469914.1"/>
    <property type="molecule type" value="Genomic_DNA"/>
</dbReference>
<dbReference type="SUPFAM" id="SSF56176">
    <property type="entry name" value="FAD-binding/transporter-associated domain-like"/>
    <property type="match status" value="1"/>
</dbReference>
<dbReference type="PANTHER" id="PTHR43716:SF1">
    <property type="entry name" value="D-2-HYDROXYGLUTARATE DEHYDROGENASE, MITOCHONDRIAL"/>
    <property type="match status" value="1"/>
</dbReference>
<evidence type="ECO:0000256" key="5">
    <source>
        <dbReference type="ARBA" id="ARBA00023002"/>
    </source>
</evidence>
<evidence type="ECO:0000256" key="1">
    <source>
        <dbReference type="ARBA" id="ARBA00001974"/>
    </source>
</evidence>
<name>A0ABR7LYQ4_9ACTN</name>
<evidence type="ECO:0000313" key="8">
    <source>
        <dbReference type="Proteomes" id="UP000805614"/>
    </source>
</evidence>
<keyword evidence="4" id="KW-0274">FAD</keyword>
<comment type="similarity">
    <text evidence="2">Belongs to the FAD-binding oxidoreductase/transferase type 4 family.</text>
</comment>
<sequence>MDTDPLVTGLTAAVGDAHVLTDPQVTAAYTTDFTRRFSGPARLVVRPADTAEVARVVGVCAEEGASIVPQGGNTGLVGGGVPRGGEVVLSLRRLASVERIDATAMQVTAGAGVPLAELQRSVRAEGLDFGVDFAARDSATIGGMIATNAGGERVLRYGTTRANVAGLEAVPADGGVLERLTGLPKDNTGYDLSGLLVGSEGTLAVITRARLRLVPRPTGRATALLALGSLDDAVSAVTELRALDSLELAEFFLADGLELVCRTSGLPAPFPRPYPVYLLVECAARHDPADELYAALDELACVEDAVVAVDRADRHRLTAYRERHTEAINSVGVPLKLDVSVPLTALAGFVEDLGSLLDSVATSYLFGHLAEGNLHVNLLGAGDRAEELTDAVLRQVAAVRGSISAEHGVGRAKARWLELSRSPTEIAAMRAVKQALDPRGLLNPGVLLPPGS</sequence>
<dbReference type="InterPro" id="IPR016167">
    <property type="entry name" value="FAD-bd_PCMH_sub1"/>
</dbReference>
<dbReference type="Gene3D" id="3.30.465.10">
    <property type="match status" value="1"/>
</dbReference>
<dbReference type="InterPro" id="IPR006094">
    <property type="entry name" value="Oxid_FAD_bind_N"/>
</dbReference>
<evidence type="ECO:0000259" key="6">
    <source>
        <dbReference type="PROSITE" id="PS51387"/>
    </source>
</evidence>
<keyword evidence="5" id="KW-0560">Oxidoreductase</keyword>
<reference evidence="7 8" key="1">
    <citation type="submission" date="2020-06" db="EMBL/GenBank/DDBJ databases">
        <title>Actinomadura xiongansis sp. nov., isolated from soil of Baiyangdian.</title>
        <authorList>
            <person name="Zhang X."/>
        </authorList>
    </citation>
    <scope>NUCLEOTIDE SEQUENCE [LARGE SCALE GENOMIC DNA]</scope>
    <source>
        <strain evidence="7 8">HBUM206468</strain>
    </source>
</reference>
<dbReference type="InterPro" id="IPR036318">
    <property type="entry name" value="FAD-bd_PCMH-like_sf"/>
</dbReference>
<dbReference type="Pfam" id="PF02913">
    <property type="entry name" value="FAD-oxidase_C"/>
    <property type="match status" value="1"/>
</dbReference>
<dbReference type="InterPro" id="IPR016171">
    <property type="entry name" value="Vanillyl_alc_oxidase_C-sub2"/>
</dbReference>
<dbReference type="InterPro" id="IPR016164">
    <property type="entry name" value="FAD-linked_Oxase-like_C"/>
</dbReference>
<dbReference type="InterPro" id="IPR004113">
    <property type="entry name" value="FAD-bd_oxidored_4_C"/>
</dbReference>
<dbReference type="SUPFAM" id="SSF55103">
    <property type="entry name" value="FAD-linked oxidases, C-terminal domain"/>
    <property type="match status" value="1"/>
</dbReference>
<evidence type="ECO:0000256" key="4">
    <source>
        <dbReference type="ARBA" id="ARBA00022827"/>
    </source>
</evidence>
<dbReference type="InterPro" id="IPR016166">
    <property type="entry name" value="FAD-bd_PCMH"/>
</dbReference>
<proteinExistence type="inferred from homology"/>
<dbReference type="Gene3D" id="1.10.45.10">
    <property type="entry name" value="Vanillyl-alcohol Oxidase, Chain A, domain 4"/>
    <property type="match status" value="1"/>
</dbReference>
<dbReference type="PANTHER" id="PTHR43716">
    <property type="entry name" value="D-2-HYDROXYGLUTARATE DEHYDROGENASE, MITOCHONDRIAL"/>
    <property type="match status" value="1"/>
</dbReference>
<dbReference type="Gene3D" id="3.30.70.2190">
    <property type="match status" value="1"/>
</dbReference>